<dbReference type="GO" id="GO:0008299">
    <property type="term" value="P:isoprenoid biosynthetic process"/>
    <property type="evidence" value="ECO:0007669"/>
    <property type="project" value="InterPro"/>
</dbReference>
<dbReference type="CDD" id="cd00685">
    <property type="entry name" value="Trans_IPPS_HT"/>
    <property type="match status" value="1"/>
</dbReference>
<dbReference type="PANTHER" id="PTHR12001:SF85">
    <property type="entry name" value="SHORT CHAIN ISOPRENYL DIPHOSPHATE SYNTHASE"/>
    <property type="match status" value="1"/>
</dbReference>
<dbReference type="RefSeq" id="WP_425440282.1">
    <property type="nucleotide sequence ID" value="NZ_PVZG01000049.1"/>
</dbReference>
<evidence type="ECO:0000313" key="7">
    <source>
        <dbReference type="EMBL" id="PRY17710.1"/>
    </source>
</evidence>
<reference evidence="7 8" key="1">
    <citation type="submission" date="2018-03" db="EMBL/GenBank/DDBJ databases">
        <title>Genomic Encyclopedia of Archaeal and Bacterial Type Strains, Phase II (KMG-II): from individual species to whole genera.</title>
        <authorList>
            <person name="Goeker M."/>
        </authorList>
    </citation>
    <scope>NUCLEOTIDE SEQUENCE [LARGE SCALE GENOMIC DNA]</scope>
    <source>
        <strain evidence="7 8">DSM 45348</strain>
    </source>
</reference>
<keyword evidence="3 6" id="KW-0808">Transferase</keyword>
<evidence type="ECO:0000256" key="5">
    <source>
        <dbReference type="ARBA" id="ARBA00022842"/>
    </source>
</evidence>
<accession>A0A2T0R992</accession>
<name>A0A2T0R992_9ACTN</name>
<dbReference type="GO" id="GO:0046872">
    <property type="term" value="F:metal ion binding"/>
    <property type="evidence" value="ECO:0007669"/>
    <property type="project" value="UniProtKB-KW"/>
</dbReference>
<comment type="similarity">
    <text evidence="2 6">Belongs to the FPP/GGPP synthase family.</text>
</comment>
<sequence length="410" mass="43750">MANDILEGTRRFGVPHQPIPADGLVNAVEGTLAEFLAGQIAALDAVDPALGMFARTTRDLVLAGGKRLRPTFAYWGWRGMLGSREPVDSVLPALAALELMHTFALVHDDVMDGSATRRGRPTAHRLFATQHEIAGRSGDSEQFGSTSAILVGDLCLVWADQLLAQTAVTTATLFGVRACYDRMRVEAVAGQYLDVLGETQPDEWSLERALVVARHKTASYTVQRPLQFGLALAGPMRRMAPAINEAYDSYGIAVGEAFQLRDDLLGVYGDPKVTGKPASDDLRTRKPTALLMLAHRLATPAQRAELAQTPAGAVIPADGSGGPLSTAMKLPGSARDVAVREAATDEALSMEARIARQAEVIAETGAVSQVEAMIRQRVDQAVSAIQNAPIHHDARAALIDLAMTATHRPA</sequence>
<dbReference type="AlphaFoldDB" id="A0A2T0R992"/>
<evidence type="ECO:0000256" key="2">
    <source>
        <dbReference type="ARBA" id="ARBA00006706"/>
    </source>
</evidence>
<dbReference type="InterPro" id="IPR008949">
    <property type="entry name" value="Isoprenoid_synthase_dom_sf"/>
</dbReference>
<evidence type="ECO:0000313" key="8">
    <source>
        <dbReference type="Proteomes" id="UP000239209"/>
    </source>
</evidence>
<proteinExistence type="inferred from homology"/>
<gene>
    <name evidence="7" type="ORF">CLV70_1499</name>
</gene>
<keyword evidence="5" id="KW-0460">Magnesium</keyword>
<dbReference type="Proteomes" id="UP000239209">
    <property type="component" value="Unassembled WGS sequence"/>
</dbReference>
<dbReference type="GO" id="GO:0004659">
    <property type="term" value="F:prenyltransferase activity"/>
    <property type="evidence" value="ECO:0007669"/>
    <property type="project" value="InterPro"/>
</dbReference>
<dbReference type="InterPro" id="IPR000092">
    <property type="entry name" value="Polyprenyl_synt"/>
</dbReference>
<organism evidence="7 8">
    <name type="scientific">Pseudosporangium ferrugineum</name>
    <dbReference type="NCBI Taxonomy" id="439699"/>
    <lineage>
        <taxon>Bacteria</taxon>
        <taxon>Bacillati</taxon>
        <taxon>Actinomycetota</taxon>
        <taxon>Actinomycetes</taxon>
        <taxon>Micromonosporales</taxon>
        <taxon>Micromonosporaceae</taxon>
        <taxon>Pseudosporangium</taxon>
    </lineage>
</organism>
<evidence type="ECO:0000256" key="3">
    <source>
        <dbReference type="ARBA" id="ARBA00022679"/>
    </source>
</evidence>
<comment type="cofactor">
    <cofactor evidence="1">
        <name>Mg(2+)</name>
        <dbReference type="ChEBI" id="CHEBI:18420"/>
    </cofactor>
</comment>
<comment type="caution">
    <text evidence="7">The sequence shown here is derived from an EMBL/GenBank/DDBJ whole genome shotgun (WGS) entry which is preliminary data.</text>
</comment>
<dbReference type="SUPFAM" id="SSF48576">
    <property type="entry name" value="Terpenoid synthases"/>
    <property type="match status" value="1"/>
</dbReference>
<dbReference type="EMBL" id="PVZG01000049">
    <property type="protein sequence ID" value="PRY17710.1"/>
    <property type="molecule type" value="Genomic_DNA"/>
</dbReference>
<dbReference type="Pfam" id="PF00348">
    <property type="entry name" value="polyprenyl_synt"/>
    <property type="match status" value="1"/>
</dbReference>
<dbReference type="InterPro" id="IPR033749">
    <property type="entry name" value="Polyprenyl_synt_CS"/>
</dbReference>
<keyword evidence="8" id="KW-1185">Reference proteome</keyword>
<evidence type="ECO:0000256" key="4">
    <source>
        <dbReference type="ARBA" id="ARBA00022723"/>
    </source>
</evidence>
<dbReference type="SFLD" id="SFLDS00005">
    <property type="entry name" value="Isoprenoid_Synthase_Type_I"/>
    <property type="match status" value="1"/>
</dbReference>
<keyword evidence="4" id="KW-0479">Metal-binding</keyword>
<dbReference type="PANTHER" id="PTHR12001">
    <property type="entry name" value="GERANYLGERANYL PYROPHOSPHATE SYNTHASE"/>
    <property type="match status" value="1"/>
</dbReference>
<dbReference type="Gene3D" id="1.10.600.10">
    <property type="entry name" value="Farnesyl Diphosphate Synthase"/>
    <property type="match status" value="1"/>
</dbReference>
<dbReference type="PROSITE" id="PS00444">
    <property type="entry name" value="POLYPRENYL_SYNTHASE_2"/>
    <property type="match status" value="1"/>
</dbReference>
<dbReference type="PROSITE" id="PS00723">
    <property type="entry name" value="POLYPRENYL_SYNTHASE_1"/>
    <property type="match status" value="1"/>
</dbReference>
<evidence type="ECO:0000256" key="1">
    <source>
        <dbReference type="ARBA" id="ARBA00001946"/>
    </source>
</evidence>
<protein>
    <submittedName>
        <fullName evidence="7">Geranylgeranyl diphosphate synthase type I</fullName>
    </submittedName>
</protein>
<evidence type="ECO:0000256" key="6">
    <source>
        <dbReference type="RuleBase" id="RU004466"/>
    </source>
</evidence>